<sequence length="390" mass="43900">MTILFYAPLETLAQPTGTGVYISNLLNALLEIDRSNCYIVWHGCMVKIPPHLQPFRPPTNLQDRVAVRISRFPTRLFHHHTTRAFLWWLGSLPLADLLFGFPQIFFSPFYPFIPHRKGALVLTVFDLTPITLPNCHLPTTQHDSRLTLLWAKRAKRVLTFSEAVKGQLVNWLGFPPERIVVTPLAPNERFKPQPPEEVERVRRKYRLFAPYILFVGTVEPRKNLVTLIRAFAAIAKDFPHLLVLSGARGWMSEPVFAEIERQGLKDRVVHLGYVPAKDLPALMSGAEVFVYPSLGEGFGLPPLEAMACGVPVICSNAPALPEVVGDNAVLVPPADVAAWEEALRHLLSNPDLRAVLGQKGLQRSRQFSWLETARLTLWAFEQAYQDVKGT</sequence>
<evidence type="ECO:0000259" key="3">
    <source>
        <dbReference type="Pfam" id="PF00534"/>
    </source>
</evidence>
<evidence type="ECO:0000313" key="4">
    <source>
        <dbReference type="EMBL" id="MCS3919897.1"/>
    </source>
</evidence>
<name>A0ABT2EPL1_9BACT</name>
<keyword evidence="2" id="KW-1133">Transmembrane helix</keyword>
<evidence type="ECO:0000256" key="2">
    <source>
        <dbReference type="SAM" id="Phobius"/>
    </source>
</evidence>
<gene>
    <name evidence="4" type="ORF">M2350_002314</name>
</gene>
<evidence type="ECO:0000313" key="5">
    <source>
        <dbReference type="Proteomes" id="UP001204798"/>
    </source>
</evidence>
<evidence type="ECO:0000256" key="1">
    <source>
        <dbReference type="ARBA" id="ARBA00022679"/>
    </source>
</evidence>
<organism evidence="4 5">
    <name type="scientific">Candidatus Fervidibacter sacchari</name>
    <dbReference type="NCBI Taxonomy" id="1448929"/>
    <lineage>
        <taxon>Bacteria</taxon>
        <taxon>Candidatus Fervidibacterota</taxon>
        <taxon>Candidatus Fervidibacter</taxon>
    </lineage>
</organism>
<keyword evidence="1" id="KW-0808">Transferase</keyword>
<reference evidence="4 5" key="1">
    <citation type="submission" date="2022-08" db="EMBL/GenBank/DDBJ databases">
        <title>Bacterial and archaeal communities from various locations to study Microbial Dark Matter (Phase II).</title>
        <authorList>
            <person name="Stepanauskas R."/>
        </authorList>
    </citation>
    <scope>NUCLEOTIDE SEQUENCE [LARGE SCALE GENOMIC DNA]</scope>
    <source>
        <strain evidence="4 5">PD1</strain>
    </source>
</reference>
<feature type="transmembrane region" description="Helical" evidence="2">
    <location>
        <begin position="85"/>
        <end position="106"/>
    </location>
</feature>
<dbReference type="CDD" id="cd03809">
    <property type="entry name" value="GT4_MtfB-like"/>
    <property type="match status" value="1"/>
</dbReference>
<accession>A0ABT2EPL1</accession>
<dbReference type="PANTHER" id="PTHR46401">
    <property type="entry name" value="GLYCOSYLTRANSFERASE WBBK-RELATED"/>
    <property type="match status" value="1"/>
</dbReference>
<dbReference type="InterPro" id="IPR001296">
    <property type="entry name" value="Glyco_trans_1"/>
</dbReference>
<keyword evidence="5" id="KW-1185">Reference proteome</keyword>
<feature type="domain" description="Glycosyl transferase family 1" evidence="3">
    <location>
        <begin position="209"/>
        <end position="361"/>
    </location>
</feature>
<proteinExistence type="predicted"/>
<keyword evidence="2" id="KW-0812">Transmembrane</keyword>
<dbReference type="EMBL" id="JANUCP010000004">
    <property type="protein sequence ID" value="MCS3919897.1"/>
    <property type="molecule type" value="Genomic_DNA"/>
</dbReference>
<dbReference type="RefSeq" id="WP_259096832.1">
    <property type="nucleotide sequence ID" value="NZ_CP130454.1"/>
</dbReference>
<comment type="caution">
    <text evidence="4">The sequence shown here is derived from an EMBL/GenBank/DDBJ whole genome shotgun (WGS) entry which is preliminary data.</text>
</comment>
<dbReference type="Proteomes" id="UP001204798">
    <property type="component" value="Unassembled WGS sequence"/>
</dbReference>
<dbReference type="Pfam" id="PF00534">
    <property type="entry name" value="Glycos_transf_1"/>
    <property type="match status" value="1"/>
</dbReference>
<protein>
    <submittedName>
        <fullName evidence="4">Glycosyltransferase involved in cell wall biosynthesis</fullName>
    </submittedName>
</protein>
<dbReference type="SUPFAM" id="SSF53756">
    <property type="entry name" value="UDP-Glycosyltransferase/glycogen phosphorylase"/>
    <property type="match status" value="1"/>
</dbReference>
<dbReference type="PANTHER" id="PTHR46401:SF2">
    <property type="entry name" value="GLYCOSYLTRANSFERASE WBBK-RELATED"/>
    <property type="match status" value="1"/>
</dbReference>
<dbReference type="Gene3D" id="3.40.50.2000">
    <property type="entry name" value="Glycogen Phosphorylase B"/>
    <property type="match status" value="2"/>
</dbReference>
<keyword evidence="2" id="KW-0472">Membrane</keyword>